<reference evidence="2 3" key="1">
    <citation type="journal article" date="2019" name="Int. J. Syst. Evol. Microbiol.">
        <title>The Global Catalogue of Microorganisms (GCM) 10K type strain sequencing project: providing services to taxonomists for standard genome sequencing and annotation.</title>
        <authorList>
            <consortium name="The Broad Institute Genomics Platform"/>
            <consortium name="The Broad Institute Genome Sequencing Center for Infectious Disease"/>
            <person name="Wu L."/>
            <person name="Ma J."/>
        </authorList>
    </citation>
    <scope>NUCLEOTIDE SEQUENCE [LARGE SCALE GENOMIC DNA]</scope>
    <source>
        <strain evidence="2 3">JCM 14942</strain>
    </source>
</reference>
<evidence type="ECO:0000313" key="3">
    <source>
        <dbReference type="Proteomes" id="UP001500842"/>
    </source>
</evidence>
<evidence type="ECO:0000313" key="2">
    <source>
        <dbReference type="EMBL" id="GAA1542273.1"/>
    </source>
</evidence>
<proteinExistence type="predicted"/>
<dbReference type="EMBL" id="BAAAOR010000039">
    <property type="protein sequence ID" value="GAA1542273.1"/>
    <property type="molecule type" value="Genomic_DNA"/>
</dbReference>
<evidence type="ECO:0000256" key="1">
    <source>
        <dbReference type="SAM" id="MobiDB-lite"/>
    </source>
</evidence>
<gene>
    <name evidence="2" type="ORF">GCM10009788_51100</name>
</gene>
<protein>
    <recommendedName>
        <fullName evidence="4">Lsr2 protein</fullName>
    </recommendedName>
</protein>
<evidence type="ECO:0008006" key="4">
    <source>
        <dbReference type="Google" id="ProtNLM"/>
    </source>
</evidence>
<accession>A0ABN2BJF8</accession>
<sequence>MPRRFVTKAEIDALADRGETRLEIDDRTTVTDVARERAAQRGVAVVRPDAPGPQPPAPPGTGSVTRSVVRSRVLAELGEAPPGLDEALDRVLGR</sequence>
<keyword evidence="3" id="KW-1185">Reference proteome</keyword>
<dbReference type="Proteomes" id="UP001500842">
    <property type="component" value="Unassembled WGS sequence"/>
</dbReference>
<dbReference type="RefSeq" id="WP_141002783.1">
    <property type="nucleotide sequence ID" value="NZ_BAAAOR010000039.1"/>
</dbReference>
<feature type="compositionally biased region" description="Pro residues" evidence="1">
    <location>
        <begin position="50"/>
        <end position="59"/>
    </location>
</feature>
<feature type="region of interest" description="Disordered" evidence="1">
    <location>
        <begin position="38"/>
        <end position="66"/>
    </location>
</feature>
<name>A0ABN2BJF8_9ACTN</name>
<comment type="caution">
    <text evidence="2">The sequence shown here is derived from an EMBL/GenBank/DDBJ whole genome shotgun (WGS) entry which is preliminary data.</text>
</comment>
<organism evidence="2 3">
    <name type="scientific">Nocardioides humi</name>
    <dbReference type="NCBI Taxonomy" id="449461"/>
    <lineage>
        <taxon>Bacteria</taxon>
        <taxon>Bacillati</taxon>
        <taxon>Actinomycetota</taxon>
        <taxon>Actinomycetes</taxon>
        <taxon>Propionibacteriales</taxon>
        <taxon>Nocardioidaceae</taxon>
        <taxon>Nocardioides</taxon>
    </lineage>
</organism>